<dbReference type="OrthoDB" id="6195703at2"/>
<sequence length="248" mass="27329">MASIVNAFSKRVSVFAAAAILAACSQNPHHQAVPAGMVDLASANLPSAAAEYKTTLTAGHQHDSTGAAAEAVVWRFWRDGRQIVIERPQLGLGELWQRDGKALIHRKLYHNDRRAIEFQEDDLKMLGGKPAWQKLALLVDPAVLERLAAGGEEWLDGKPVREYRGTAAGAEWHVVVRLDLGLPVLIERTAHGSAEHTELLNAYPLGQAPWQPSSSESYEIIDYADLGDKEYDPFVIKVQAQMGHEHHH</sequence>
<name>A0A177NIH1_9GAMM</name>
<protein>
    <recommendedName>
        <fullName evidence="4">Outer-membrane lipoprotein LolB</fullName>
    </recommendedName>
</protein>
<organism evidence="2 3">
    <name type="scientific">Methylomonas koyamae</name>
    <dbReference type="NCBI Taxonomy" id="702114"/>
    <lineage>
        <taxon>Bacteria</taxon>
        <taxon>Pseudomonadati</taxon>
        <taxon>Pseudomonadota</taxon>
        <taxon>Gammaproteobacteria</taxon>
        <taxon>Methylococcales</taxon>
        <taxon>Methylococcaceae</taxon>
        <taxon>Methylomonas</taxon>
    </lineage>
</organism>
<dbReference type="AlphaFoldDB" id="A0A177NIH1"/>
<proteinExistence type="predicted"/>
<evidence type="ECO:0000313" key="2">
    <source>
        <dbReference type="EMBL" id="OAI17665.1"/>
    </source>
</evidence>
<dbReference type="Proteomes" id="UP000077857">
    <property type="component" value="Unassembled WGS sequence"/>
</dbReference>
<comment type="caution">
    <text evidence="2">The sequence shown here is derived from an EMBL/GenBank/DDBJ whole genome shotgun (WGS) entry which is preliminary data.</text>
</comment>
<gene>
    <name evidence="2" type="ORF">A1507_10490</name>
</gene>
<feature type="signal peptide" evidence="1">
    <location>
        <begin position="1"/>
        <end position="18"/>
    </location>
</feature>
<keyword evidence="1" id="KW-0732">Signal</keyword>
<evidence type="ECO:0000313" key="3">
    <source>
        <dbReference type="Proteomes" id="UP000077857"/>
    </source>
</evidence>
<accession>A0A177NIH1</accession>
<dbReference type="EMBL" id="LUUJ01000066">
    <property type="protein sequence ID" value="OAI17665.1"/>
    <property type="molecule type" value="Genomic_DNA"/>
</dbReference>
<feature type="chain" id="PRO_5008069212" description="Outer-membrane lipoprotein LolB" evidence="1">
    <location>
        <begin position="19"/>
        <end position="248"/>
    </location>
</feature>
<evidence type="ECO:0008006" key="4">
    <source>
        <dbReference type="Google" id="ProtNLM"/>
    </source>
</evidence>
<evidence type="ECO:0000256" key="1">
    <source>
        <dbReference type="SAM" id="SignalP"/>
    </source>
</evidence>
<dbReference type="RefSeq" id="WP_157205504.1">
    <property type="nucleotide sequence ID" value="NZ_LUUJ01000066.1"/>
</dbReference>
<reference evidence="2 3" key="1">
    <citation type="submission" date="2016-03" db="EMBL/GenBank/DDBJ databases">
        <authorList>
            <person name="Ploux O."/>
        </authorList>
    </citation>
    <scope>NUCLEOTIDE SEQUENCE [LARGE SCALE GENOMIC DNA]</scope>
    <source>
        <strain evidence="2 3">R-45378</strain>
    </source>
</reference>